<proteinExistence type="predicted"/>
<dbReference type="Proteomes" id="UP001165063">
    <property type="component" value="Unassembled WGS sequence"/>
</dbReference>
<dbReference type="OrthoDB" id="2017974at2759"/>
<gene>
    <name evidence="3" type="ORF">Amon01_000101100</name>
</gene>
<evidence type="ECO:0000313" key="3">
    <source>
        <dbReference type="EMBL" id="GMG20152.1"/>
    </source>
</evidence>
<dbReference type="AlphaFoldDB" id="A0A9W7DCC1"/>
<reference evidence="3" key="1">
    <citation type="submission" date="2023-04" db="EMBL/GenBank/DDBJ databases">
        <title>Ambrosiozyma monospora NBRC 1965.</title>
        <authorList>
            <person name="Ichikawa N."/>
            <person name="Sato H."/>
            <person name="Tonouchi N."/>
        </authorList>
    </citation>
    <scope>NUCLEOTIDE SEQUENCE</scope>
    <source>
        <strain evidence="3">NBRC 1965</strain>
    </source>
</reference>
<accession>A0A9W7DCC1</accession>
<name>A0A9W7DCC1_AMBMO</name>
<dbReference type="InterPro" id="IPR002716">
    <property type="entry name" value="PIN_dom"/>
</dbReference>
<protein>
    <submittedName>
        <fullName evidence="3">Unnamed protein product</fullName>
    </submittedName>
</protein>
<dbReference type="Pfam" id="PF13638">
    <property type="entry name" value="PIN_4"/>
    <property type="match status" value="1"/>
</dbReference>
<dbReference type="Gene3D" id="3.40.50.1010">
    <property type="entry name" value="5'-nuclease"/>
    <property type="match status" value="1"/>
</dbReference>
<feature type="domain" description="PIN" evidence="2">
    <location>
        <begin position="262"/>
        <end position="418"/>
    </location>
</feature>
<organism evidence="3 4">
    <name type="scientific">Ambrosiozyma monospora</name>
    <name type="common">Yeast</name>
    <name type="synonym">Endomycopsis monosporus</name>
    <dbReference type="NCBI Taxonomy" id="43982"/>
    <lineage>
        <taxon>Eukaryota</taxon>
        <taxon>Fungi</taxon>
        <taxon>Dikarya</taxon>
        <taxon>Ascomycota</taxon>
        <taxon>Saccharomycotina</taxon>
        <taxon>Pichiomycetes</taxon>
        <taxon>Pichiales</taxon>
        <taxon>Pichiaceae</taxon>
        <taxon>Ambrosiozyma</taxon>
    </lineage>
</organism>
<evidence type="ECO:0000313" key="4">
    <source>
        <dbReference type="Proteomes" id="UP001165063"/>
    </source>
</evidence>
<feature type="compositionally biased region" description="Acidic residues" evidence="1">
    <location>
        <begin position="209"/>
        <end position="229"/>
    </location>
</feature>
<comment type="caution">
    <text evidence="3">The sequence shown here is derived from an EMBL/GenBank/DDBJ whole genome shotgun (WGS) entry which is preliminary data.</text>
</comment>
<keyword evidence="4" id="KW-1185">Reference proteome</keyword>
<evidence type="ECO:0000256" key="1">
    <source>
        <dbReference type="SAM" id="MobiDB-lite"/>
    </source>
</evidence>
<feature type="region of interest" description="Disordered" evidence="1">
    <location>
        <begin position="193"/>
        <end position="249"/>
    </location>
</feature>
<sequence>MRKQLKEHLTRAQNSNNRKEILSYFAENETLWEVWKCWGSLWFDTIDLKQDYNSVFDTGIKADIFDLPTAGPRYNADEDPARYVRIVLLATYISENFPDFGLVRSNNIFKYKLDESISALESSNASAAYFSQDQRFNGLFEKPTPMLTITEFVPELLDLNNWCSGNDAPELPTWDYNSYPFMTDFINNHYPIPMGATGGGQGQGQENSNYDENEGDADFEDDDDDDSVDDATTTQNQYDPESMKVPGDLGNKMDTSLTYISLDTNTWLKHCGRIFKCVRADIFRLAIPLAVFQELRSLRRSTDASVSDSATRAVIIVRQLYNEKDILPVRADGTKASSLSETTEFEQNQSWRTNTDEIIMKGIKLNDDIGKSLLLGNNFRINKNGKLLNRLEASAFKYNILVTDDRNMGLRSKSMGLTNFPASWLFDKIKKLSQGRCCD</sequence>
<evidence type="ECO:0000259" key="2">
    <source>
        <dbReference type="Pfam" id="PF13638"/>
    </source>
</evidence>
<dbReference type="EMBL" id="BSXU01000293">
    <property type="protein sequence ID" value="GMG20152.1"/>
    <property type="molecule type" value="Genomic_DNA"/>
</dbReference>